<proteinExistence type="predicted"/>
<feature type="compositionally biased region" description="Polar residues" evidence="1">
    <location>
        <begin position="156"/>
        <end position="165"/>
    </location>
</feature>
<name>J9DV95_EDHAE</name>
<keyword evidence="3" id="KW-1185">Reference proteome</keyword>
<reference evidence="2 3" key="1">
    <citation type="submission" date="2011-08" db="EMBL/GenBank/DDBJ databases">
        <authorList>
            <person name="Liu Z.J."/>
            <person name="Shi F.L."/>
            <person name="Lu J.Q."/>
            <person name="Li M."/>
            <person name="Wang Z.L."/>
        </authorList>
    </citation>
    <scope>NUCLEOTIDE SEQUENCE [LARGE SCALE GENOMIC DNA]</scope>
    <source>
        <strain evidence="2 3">USNM 41457</strain>
    </source>
</reference>
<gene>
    <name evidence="2" type="ORF">EDEG_00677</name>
</gene>
<accession>J9DV95</accession>
<evidence type="ECO:0000313" key="3">
    <source>
        <dbReference type="Proteomes" id="UP000003163"/>
    </source>
</evidence>
<dbReference type="Gene3D" id="2.60.120.10">
    <property type="entry name" value="Jelly Rolls"/>
    <property type="match status" value="1"/>
</dbReference>
<reference evidence="3" key="2">
    <citation type="submission" date="2015-07" db="EMBL/GenBank/DDBJ databases">
        <title>Contrasting host-pathogen interactions and genome evolution in two generalist and specialist microsporidian pathogens of mosquitoes.</title>
        <authorList>
            <consortium name="The Broad Institute Genomics Platform"/>
            <consortium name="The Broad Institute Genome Sequencing Center for Infectious Disease"/>
            <person name="Cuomo C.A."/>
            <person name="Sanscrainte N.D."/>
            <person name="Goldberg J.M."/>
            <person name="Heiman D."/>
            <person name="Young S."/>
            <person name="Zeng Q."/>
            <person name="Becnel J.J."/>
            <person name="Birren B.W."/>
        </authorList>
    </citation>
    <scope>NUCLEOTIDE SEQUENCE [LARGE SCALE GENOMIC DNA]</scope>
    <source>
        <strain evidence="3">USNM 41457</strain>
    </source>
</reference>
<dbReference type="AlphaFoldDB" id="J9DV95"/>
<dbReference type="OrthoDB" id="2195577at2759"/>
<protein>
    <submittedName>
        <fullName evidence="2">Uncharacterized protein</fullName>
    </submittedName>
</protein>
<sequence>MRNIYEINGETIAAMNHKNSRKSFDPDYFKELNTLDIVGLSDTTVSAETEANITDFNNKNAKPQNIYEKTSTKTKYIQSKVKILTENNAQIADNSSIVDEVNFNHKADISSNNLNTYNASNHIMDVDFGSFLNQHSNMSESNISKNSIKSQDKKSFQNSLSSNNFKENKIQKSNRKIKSENEMNNINIKQHINKKRANEIERLPLDYKDDSNLSVHKKKAEKNLLWPNKKHKNEKNATNINNDNCELNISMLIKNVDDIFYLPDIKKVQTKKNNINYLIQTKSLETCIINMIKDSKIENMCTDKAFSLFVLKGSVKIIVKNLETTLKKGGLIVIEKNDIYSILTLSEHCSLYVCYSL</sequence>
<dbReference type="EMBL" id="AFBI03000008">
    <property type="protein sequence ID" value="EJW05212.1"/>
    <property type="molecule type" value="Genomic_DNA"/>
</dbReference>
<dbReference type="VEuPathDB" id="MicrosporidiaDB:EDEG_00677"/>
<dbReference type="InterPro" id="IPR014710">
    <property type="entry name" value="RmlC-like_jellyroll"/>
</dbReference>
<dbReference type="HOGENOM" id="CLU_776189_0_0_1"/>
<comment type="caution">
    <text evidence="2">The sequence shown here is derived from an EMBL/GenBank/DDBJ whole genome shotgun (WGS) entry which is preliminary data.</text>
</comment>
<evidence type="ECO:0000256" key="1">
    <source>
        <dbReference type="SAM" id="MobiDB-lite"/>
    </source>
</evidence>
<dbReference type="Proteomes" id="UP000003163">
    <property type="component" value="Unassembled WGS sequence"/>
</dbReference>
<feature type="region of interest" description="Disordered" evidence="1">
    <location>
        <begin position="142"/>
        <end position="174"/>
    </location>
</feature>
<evidence type="ECO:0000313" key="2">
    <source>
        <dbReference type="EMBL" id="EJW05212.1"/>
    </source>
</evidence>
<organism evidence="2 3">
    <name type="scientific">Edhazardia aedis (strain USNM 41457)</name>
    <name type="common">Microsporidian parasite</name>
    <dbReference type="NCBI Taxonomy" id="1003232"/>
    <lineage>
        <taxon>Eukaryota</taxon>
        <taxon>Fungi</taxon>
        <taxon>Fungi incertae sedis</taxon>
        <taxon>Microsporidia</taxon>
        <taxon>Edhazardia</taxon>
    </lineage>
</organism>
<dbReference type="InParanoid" id="J9DV95"/>